<dbReference type="GO" id="GO:0005975">
    <property type="term" value="P:carbohydrate metabolic process"/>
    <property type="evidence" value="ECO:0007669"/>
    <property type="project" value="UniProtKB-ARBA"/>
</dbReference>
<dbReference type="HOGENOM" id="CLU_305827_0_0_11"/>
<sequence>MPADGMGDNGGGTAAGSDAPDDRTPSAGDQTIDSLNSARFGDVISIPKGSNAEGKLLYTLASKVSSAELGQDEYIRLVRQDAGAQVNAVEARFNSDEVEVSEGVDDQDRQIISLQRPTHVTDTNLVEVDVEVDAGSVLSGQSWRLETADEALDSELSISPELFRSQQYAAADDPQADIWKIQEYKGGGSNFSLGKNPTFQLTEIVPEEDDGKVATIRFTFQVDGMSPQGGPFNELRFNPRGWFILEQGAKLEGLEYLWLNDSKDTNPENSLTAQERGLRKLVEHSVDEKGAGAPLDVWSSTHFLISSNRPTIKNGDTLTVRYKLTREGYEVEPDSGLSGTPTEHTYWVNTASQFTRYDISPDLGSIRIGRQFPAKLGYGDIAVTKDGKYLYAVQFVGQSTNSNGFVMDKYDARTGAHVGRGSFNLGASAAGSALTDGGQLNSLTFDYDGKLLFSTPKTTKGYSPIWKLDPSCVKDPALNSACELGADIKEMEQRWPNIGRKEVSSAGDFFVGSDGSLFGAGTTDSGFSRSESVIVRWPALEPGNPDAGRSKEGEIIGNLPRPTYGMGRFGEYILSTQTEGTHDRVANSGLVWSHFVSDGEGGYDLEGDELKATVESTPYGIFKPNQSLWGATSIYDSGPVNELILRIEKEVTGDRVEDDDQFQLGAYRDPSSLTNRRTYLEGAVTASTPETGLQDQVAFSYVKRGETYGIFEGFRDGDGEKLAKEHTEQYSSALKCVEGHAWSANGTVVPTEALSDLTDRSDIESRLTIPSNPGLQAVTCRFSNSTGAEKTSLALFKMADNDGRDNLELLDGAKFALHEKDENAADGLGAKVSDIVPNPASGYSVSGLEFDKPYLLVETQAPPGYLRLAQPIEFMITRGQDGRSQLQLLSQPTSVGVALPPDDPKAQKVRDAGGVDGVALTVVNVEQPQLPKTGGPGVHRLGAFGLLLLALGSMSVINDSQGARRRLLI</sequence>
<feature type="region of interest" description="Disordered" evidence="1">
    <location>
        <begin position="1"/>
        <end position="33"/>
    </location>
</feature>
<dbReference type="Gene3D" id="2.60.40.10">
    <property type="entry name" value="Immunoglobulins"/>
    <property type="match status" value="1"/>
</dbReference>
<evidence type="ECO:0000313" key="4">
    <source>
        <dbReference type="EMBL" id="EFK55203.1"/>
    </source>
</evidence>
<evidence type="ECO:0000259" key="3">
    <source>
        <dbReference type="Pfam" id="PF20674"/>
    </source>
</evidence>
<proteinExistence type="predicted"/>
<evidence type="ECO:0000313" key="5">
    <source>
        <dbReference type="Proteomes" id="UP000004208"/>
    </source>
</evidence>
<dbReference type="AlphaFoldDB" id="D7WBH2"/>
<organism evidence="4 5">
    <name type="scientific">Corynebacterium genitalium ATCC 33030</name>
    <dbReference type="NCBI Taxonomy" id="585529"/>
    <lineage>
        <taxon>Bacteria</taxon>
        <taxon>Bacillati</taxon>
        <taxon>Actinomycetota</taxon>
        <taxon>Actinomycetes</taxon>
        <taxon>Mycobacteriales</taxon>
        <taxon>Corynebacteriaceae</taxon>
        <taxon>Corynebacterium</taxon>
    </lineage>
</organism>
<dbReference type="EMBL" id="ACLJ02000001">
    <property type="protein sequence ID" value="EFK55203.1"/>
    <property type="molecule type" value="Genomic_DNA"/>
</dbReference>
<dbReference type="InterPro" id="IPR041033">
    <property type="entry name" value="SpaA_PFL_dom_1"/>
</dbReference>
<accession>D7WBH2</accession>
<feature type="domain" description="SpaA-like prealbumin fold" evidence="3">
    <location>
        <begin position="645"/>
        <end position="785"/>
    </location>
</feature>
<name>D7WBH2_9CORY</name>
<dbReference type="Pfam" id="PF17802">
    <property type="entry name" value="SpaA"/>
    <property type="match status" value="1"/>
</dbReference>
<gene>
    <name evidence="4" type="ORF">HMPREF0291_10461</name>
</gene>
<comment type="caution">
    <text evidence="4">The sequence shown here is derived from an EMBL/GenBank/DDBJ whole genome shotgun (WGS) entry which is preliminary data.</text>
</comment>
<dbReference type="InterPro" id="IPR013783">
    <property type="entry name" value="Ig-like_fold"/>
</dbReference>
<dbReference type="InterPro" id="IPR048834">
    <property type="entry name" value="SpaA_pre-album"/>
</dbReference>
<dbReference type="STRING" id="585529.HMPREF0291_10461"/>
<evidence type="ECO:0000256" key="1">
    <source>
        <dbReference type="SAM" id="MobiDB-lite"/>
    </source>
</evidence>
<evidence type="ECO:0000259" key="2">
    <source>
        <dbReference type="Pfam" id="PF17802"/>
    </source>
</evidence>
<reference evidence="4" key="1">
    <citation type="submission" date="2010-06" db="EMBL/GenBank/DDBJ databases">
        <authorList>
            <person name="Muzny D."/>
            <person name="Qin X."/>
            <person name="Buhay C."/>
            <person name="Dugan-Rocha S."/>
            <person name="Ding Y."/>
            <person name="Chen G."/>
            <person name="Hawes A."/>
            <person name="Holder M."/>
            <person name="Jhangiani S."/>
            <person name="Johnson A."/>
            <person name="Khan Z."/>
            <person name="Li Z."/>
            <person name="Liu W."/>
            <person name="Liu X."/>
            <person name="Perez L."/>
            <person name="Shen H."/>
            <person name="Wang Q."/>
            <person name="Watt J."/>
            <person name="Xi L."/>
            <person name="Xin Y."/>
            <person name="Zhou J."/>
            <person name="Deng J."/>
            <person name="Jiang H."/>
            <person name="Liu Y."/>
            <person name="Qu J."/>
            <person name="Song X.-Z."/>
            <person name="Zhang L."/>
            <person name="Villasana D."/>
            <person name="Johnson A."/>
            <person name="Liu J."/>
            <person name="Liyanage D."/>
            <person name="Lorensuhewa L."/>
            <person name="Robinson T."/>
            <person name="Song A."/>
            <person name="Song B.-B."/>
            <person name="Dinh H."/>
            <person name="Thornton R."/>
            <person name="Coyle M."/>
            <person name="Francisco L."/>
            <person name="Jackson L."/>
            <person name="Javaid M."/>
            <person name="Korchina V."/>
            <person name="Kovar C."/>
            <person name="Mata R."/>
            <person name="Mathew T."/>
            <person name="Ngo R."/>
            <person name="Nguyen L."/>
            <person name="Nguyen N."/>
            <person name="Okwuonu G."/>
            <person name="Ongeri F."/>
            <person name="Pham C."/>
            <person name="Simmons D."/>
            <person name="Wilczek-Boney K."/>
            <person name="Hale W."/>
            <person name="Jakkamsetti A."/>
            <person name="Pham P."/>
            <person name="Ruth R."/>
            <person name="San Lucas F."/>
            <person name="Warren J."/>
            <person name="Zhang J."/>
            <person name="Zhao Z."/>
            <person name="Zhou C."/>
            <person name="Zhu D."/>
            <person name="Lee S."/>
            <person name="Bess C."/>
            <person name="Blankenburg K."/>
            <person name="Forbes L."/>
            <person name="Fu Q."/>
            <person name="Gubbala S."/>
            <person name="Hirani K."/>
            <person name="Jayaseelan J.C."/>
            <person name="Lara F."/>
            <person name="Munidasa M."/>
            <person name="Palculict T."/>
            <person name="Patil S."/>
            <person name="Pu L.-L."/>
            <person name="Saada N."/>
            <person name="Tang L."/>
            <person name="Weissenberger G."/>
            <person name="Zhu Y."/>
            <person name="Hemphill L."/>
            <person name="Shang Y."/>
            <person name="Youmans B."/>
            <person name="Ayvaz T."/>
            <person name="Ross M."/>
            <person name="Santibanez J."/>
            <person name="Aqrawi P."/>
            <person name="Gross S."/>
            <person name="Joshi V."/>
            <person name="Fowler G."/>
            <person name="Nazareth L."/>
            <person name="Reid J."/>
            <person name="Worley K."/>
            <person name="Petrosino J."/>
            <person name="Highlander S."/>
            <person name="Gibbs R."/>
        </authorList>
    </citation>
    <scope>NUCLEOTIDE SEQUENCE [LARGE SCALE GENOMIC DNA]</scope>
    <source>
        <strain evidence="4">ATCC 33030</strain>
    </source>
</reference>
<feature type="domain" description="SpaA-like prealbumin fold" evidence="2">
    <location>
        <begin position="806"/>
        <end position="880"/>
    </location>
</feature>
<protein>
    <submittedName>
        <fullName evidence="4">Cna protein B-type domain protein</fullName>
    </submittedName>
</protein>
<dbReference type="eggNOG" id="ENOG5030Y9I">
    <property type="taxonomic scope" value="Bacteria"/>
</dbReference>
<keyword evidence="5" id="KW-1185">Reference proteome</keyword>
<dbReference type="Pfam" id="PF20674">
    <property type="entry name" value="SpaA_3"/>
    <property type="match status" value="1"/>
</dbReference>
<dbReference type="Proteomes" id="UP000004208">
    <property type="component" value="Unassembled WGS sequence"/>
</dbReference>